<feature type="compositionally biased region" description="Polar residues" evidence="1">
    <location>
        <begin position="730"/>
        <end position="740"/>
    </location>
</feature>
<evidence type="ECO:0000313" key="4">
    <source>
        <dbReference type="Proteomes" id="UP000308828"/>
    </source>
</evidence>
<feature type="region of interest" description="Disordered" evidence="1">
    <location>
        <begin position="1"/>
        <end position="54"/>
    </location>
</feature>
<accession>A0A4S8P5H0</accession>
<gene>
    <name evidence="3" type="ORF">FAA97_04100</name>
</gene>
<organism evidence="3 4">
    <name type="scientific">Peteryoungia ipomoeae</name>
    <dbReference type="NCBI Taxonomy" id="1210932"/>
    <lineage>
        <taxon>Bacteria</taxon>
        <taxon>Pseudomonadati</taxon>
        <taxon>Pseudomonadota</taxon>
        <taxon>Alphaproteobacteria</taxon>
        <taxon>Hyphomicrobiales</taxon>
        <taxon>Rhizobiaceae</taxon>
        <taxon>Peteryoungia</taxon>
    </lineage>
</organism>
<sequence>MVHKQAANSIGAQGDGFSDDDPLAELARIVGFEQAPRRETLPGPAGDTPRDEPVFSLHDELLGEFDGYVEPQQDRYVQAEVTSHRNEPAFEPMNWKSDGGFRGAEEPVWAVSEPSFAAPEPARLEREAFVQPVEPSYEPQDVYETVPELATNGYAAVAAQPQPSLSWPDVAPAALEDEWTPAPAQDEPASFDLADELEFSVSEPVMPPVQTEVPRLRLPLANFQVPSQSARRPEPQFELPQPASEPRLVMPYDAAPSTEAVAGLDAGVSERKGFATAPSLEAQQRPATVEPLPVSSTELRVEPPAFDWSQVPVGPVEPVARRGGSVAHHEPEAEPVFSLDFAQELAESEAFADVAADVEHHAQPARNVGQVSAASDSDFFSDQDFELQLDELDIDLSELEPVAQQPVPPSPVRAQLAAPAQMAIPAARQSYAAPEYRVSVQSTAPAAIAPQAAAWVDQPKTAPAAAFVASATPDSLAFDPAEIAEQDDFLEAIAVMDVPEVQVAETPAQPQVSNDFDLDLDSELANLLSEQVVQSQPVAAEPQVTASAAAIQSNDGPVDEFAAFEKALEEDFKTALTPPVPDQRINRGHIKIVGHGQGGYRQLKPYLMAGTAAVVLLAGAGGIYAWIGSGAVGSLGSGDPVVIAADTSPTKIVPEDPGGKTVPNQDKAVYDRVAGNASDGPTQPSLISSEEEPVDVVQRTLIPENPPLEGEGEFMGTPVGETEDPRLLPESQQASASQEDPATVTPRRVRTMIVRPDGSLVTQEVPAATETASAAPVLAPPAVSNENSGEAVNTVAARAVTPDSDSAPAAPATTEVAAVAPMPAAVPANRPADQPVNIVGTVTDQGNLRPAQPATQENVPTQTAAVTASPSETGASSGFAIQIASLPSQADAERSYKSLIGRFGNILGGKPHEIREAAIPGKGTYYRVRILAPTREEAVALCEQYRDAGGSCLVAR</sequence>
<keyword evidence="4" id="KW-1185">Reference proteome</keyword>
<dbReference type="Proteomes" id="UP000308828">
    <property type="component" value="Unassembled WGS sequence"/>
</dbReference>
<reference evidence="3 4" key="1">
    <citation type="submission" date="2019-04" db="EMBL/GenBank/DDBJ databases">
        <title>Genome sequence of strain shin9-1.</title>
        <authorList>
            <person name="Gao J."/>
            <person name="Sun J."/>
        </authorList>
    </citation>
    <scope>NUCLEOTIDE SEQUENCE [LARGE SCALE GENOMIC DNA]</scope>
    <source>
        <strain evidence="4">shin9-1</strain>
    </source>
</reference>
<evidence type="ECO:0000259" key="2">
    <source>
        <dbReference type="PROSITE" id="PS51724"/>
    </source>
</evidence>
<dbReference type="InterPro" id="IPR036680">
    <property type="entry name" value="SPOR-like_sf"/>
</dbReference>
<dbReference type="PROSITE" id="PS51724">
    <property type="entry name" value="SPOR"/>
    <property type="match status" value="1"/>
</dbReference>
<comment type="caution">
    <text evidence="3">The sequence shown here is derived from an EMBL/GenBank/DDBJ whole genome shotgun (WGS) entry which is preliminary data.</text>
</comment>
<name>A0A4S8P5H0_9HYPH</name>
<feature type="compositionally biased region" description="Polar residues" evidence="1">
    <location>
        <begin position="1"/>
        <end position="11"/>
    </location>
</feature>
<dbReference type="RefSeq" id="WP_136597234.1">
    <property type="nucleotide sequence ID" value="NZ_STGV01000001.1"/>
</dbReference>
<dbReference type="EMBL" id="STGV01000001">
    <property type="protein sequence ID" value="THV25388.1"/>
    <property type="molecule type" value="Genomic_DNA"/>
</dbReference>
<protein>
    <recommendedName>
        <fullName evidence="2">SPOR domain-containing protein</fullName>
    </recommendedName>
</protein>
<feature type="domain" description="SPOR" evidence="2">
    <location>
        <begin position="873"/>
        <end position="956"/>
    </location>
</feature>
<evidence type="ECO:0000256" key="1">
    <source>
        <dbReference type="SAM" id="MobiDB-lite"/>
    </source>
</evidence>
<dbReference type="OrthoDB" id="7338235at2"/>
<proteinExistence type="predicted"/>
<dbReference type="AlphaFoldDB" id="A0A4S8P5H0"/>
<dbReference type="Gene3D" id="3.30.70.1070">
    <property type="entry name" value="Sporulation related repeat"/>
    <property type="match status" value="1"/>
</dbReference>
<evidence type="ECO:0000313" key="3">
    <source>
        <dbReference type="EMBL" id="THV25388.1"/>
    </source>
</evidence>
<dbReference type="Pfam" id="PF05036">
    <property type="entry name" value="SPOR"/>
    <property type="match status" value="1"/>
</dbReference>
<dbReference type="GO" id="GO:0042834">
    <property type="term" value="F:peptidoglycan binding"/>
    <property type="evidence" value="ECO:0007669"/>
    <property type="project" value="InterPro"/>
</dbReference>
<feature type="region of interest" description="Disordered" evidence="1">
    <location>
        <begin position="703"/>
        <end position="744"/>
    </location>
</feature>
<dbReference type="InterPro" id="IPR007730">
    <property type="entry name" value="SPOR-like_dom"/>
</dbReference>